<evidence type="ECO:0000313" key="1">
    <source>
        <dbReference type="EMBL" id="GFY56966.1"/>
    </source>
</evidence>
<accession>A0A8X6XSV0</accession>
<comment type="caution">
    <text evidence="1">The sequence shown here is derived from an EMBL/GenBank/DDBJ whole genome shotgun (WGS) entry which is preliminary data.</text>
</comment>
<proteinExistence type="predicted"/>
<dbReference type="Proteomes" id="UP000886998">
    <property type="component" value="Unassembled WGS sequence"/>
</dbReference>
<dbReference type="AlphaFoldDB" id="A0A8X6XSV0"/>
<evidence type="ECO:0000313" key="2">
    <source>
        <dbReference type="Proteomes" id="UP000886998"/>
    </source>
</evidence>
<gene>
    <name evidence="1" type="ORF">TNIN_245811</name>
</gene>
<name>A0A8X6XSV0_9ARAC</name>
<organism evidence="1 2">
    <name type="scientific">Trichonephila inaurata madagascariensis</name>
    <dbReference type="NCBI Taxonomy" id="2747483"/>
    <lineage>
        <taxon>Eukaryota</taxon>
        <taxon>Metazoa</taxon>
        <taxon>Ecdysozoa</taxon>
        <taxon>Arthropoda</taxon>
        <taxon>Chelicerata</taxon>
        <taxon>Arachnida</taxon>
        <taxon>Araneae</taxon>
        <taxon>Araneomorphae</taxon>
        <taxon>Entelegynae</taxon>
        <taxon>Araneoidea</taxon>
        <taxon>Nephilidae</taxon>
        <taxon>Trichonephila</taxon>
        <taxon>Trichonephila inaurata</taxon>
    </lineage>
</organism>
<reference evidence="1" key="1">
    <citation type="submission" date="2020-08" db="EMBL/GenBank/DDBJ databases">
        <title>Multicomponent nature underlies the extraordinary mechanical properties of spider dragline silk.</title>
        <authorList>
            <person name="Kono N."/>
            <person name="Nakamura H."/>
            <person name="Mori M."/>
            <person name="Yoshida Y."/>
            <person name="Ohtoshi R."/>
            <person name="Malay A.D."/>
            <person name="Moran D.A.P."/>
            <person name="Tomita M."/>
            <person name="Numata K."/>
            <person name="Arakawa K."/>
        </authorList>
    </citation>
    <scope>NUCLEOTIDE SEQUENCE</scope>
</reference>
<protein>
    <submittedName>
        <fullName evidence="1">Uncharacterized protein</fullName>
    </submittedName>
</protein>
<dbReference type="EMBL" id="BMAV01011241">
    <property type="protein sequence ID" value="GFY56966.1"/>
    <property type="molecule type" value="Genomic_DNA"/>
</dbReference>
<keyword evidence="2" id="KW-1185">Reference proteome</keyword>
<sequence>MSTTDLIADICLKLSYSGWDFPPYLFLLHLKNKLQSPGSWDSWFKTIASLLLLPLAPADLSGPDLFGFHFRAPKVKRESLQASHTAQFSFLHVS</sequence>